<dbReference type="Proteomes" id="UP000247807">
    <property type="component" value="Unassembled WGS sequence"/>
</dbReference>
<evidence type="ECO:0000256" key="3">
    <source>
        <dbReference type="ARBA" id="ARBA00022769"/>
    </source>
</evidence>
<comment type="function">
    <text evidence="6">The UvrABC repair system catalyzes the recognition and processing of DNA lesions. UvrC both incises the 5' and 3' sides of the lesion. The N-terminal half is responsible for the 3' incision and the C-terminal half is responsible for the 5' incision.</text>
</comment>
<dbReference type="GO" id="GO:0009380">
    <property type="term" value="C:excinuclease repair complex"/>
    <property type="evidence" value="ECO:0007669"/>
    <property type="project" value="InterPro"/>
</dbReference>
<dbReference type="PANTHER" id="PTHR30562:SF1">
    <property type="entry name" value="UVRABC SYSTEM PROTEIN C"/>
    <property type="match status" value="1"/>
</dbReference>
<evidence type="ECO:0000256" key="4">
    <source>
        <dbReference type="ARBA" id="ARBA00022881"/>
    </source>
</evidence>
<feature type="domain" description="UvrC family homology region profile" evidence="9">
    <location>
        <begin position="263"/>
        <end position="514"/>
    </location>
</feature>
<dbReference type="PROSITE" id="PS50165">
    <property type="entry name" value="UVRC"/>
    <property type="match status" value="1"/>
</dbReference>
<dbReference type="RefSeq" id="WP_158466580.1">
    <property type="nucleotide sequence ID" value="NZ_QJUE01000002.1"/>
</dbReference>
<dbReference type="Pfam" id="PF01541">
    <property type="entry name" value="GIY-YIG"/>
    <property type="match status" value="1"/>
</dbReference>
<dbReference type="SMART" id="SM00465">
    <property type="entry name" value="GIYc"/>
    <property type="match status" value="1"/>
</dbReference>
<dbReference type="InterPro" id="IPR050066">
    <property type="entry name" value="UvrABC_protein_C"/>
</dbReference>
<organism evidence="10 11">
    <name type="scientific">Prochlorococcus marinus XMU1408</name>
    <dbReference type="NCBI Taxonomy" id="2213228"/>
    <lineage>
        <taxon>Bacteria</taxon>
        <taxon>Bacillati</taxon>
        <taxon>Cyanobacteriota</taxon>
        <taxon>Cyanophyceae</taxon>
        <taxon>Synechococcales</taxon>
        <taxon>Prochlorococcaceae</taxon>
        <taxon>Prochlorococcus</taxon>
    </lineage>
</organism>
<evidence type="ECO:0000259" key="7">
    <source>
        <dbReference type="PROSITE" id="PS50151"/>
    </source>
</evidence>
<keyword evidence="3 6" id="KW-0228">DNA excision</keyword>
<dbReference type="InterPro" id="IPR036876">
    <property type="entry name" value="UVR_dom_sf"/>
</dbReference>
<protein>
    <recommendedName>
        <fullName evidence="6">UvrABC system protein C</fullName>
        <shortName evidence="6">Protein UvrC</shortName>
    </recommendedName>
    <alternativeName>
        <fullName evidence="6">Excinuclease ABC subunit C</fullName>
    </alternativeName>
</protein>
<dbReference type="PANTHER" id="PTHR30562">
    <property type="entry name" value="UVRC/OXIDOREDUCTASE"/>
    <property type="match status" value="1"/>
</dbReference>
<dbReference type="GO" id="GO:0009432">
    <property type="term" value="P:SOS response"/>
    <property type="evidence" value="ECO:0007669"/>
    <property type="project" value="UniProtKB-UniRule"/>
</dbReference>
<evidence type="ECO:0000259" key="8">
    <source>
        <dbReference type="PROSITE" id="PS50164"/>
    </source>
</evidence>
<evidence type="ECO:0000313" key="11">
    <source>
        <dbReference type="Proteomes" id="UP000247807"/>
    </source>
</evidence>
<dbReference type="SUPFAM" id="SSF47781">
    <property type="entry name" value="RuvA domain 2-like"/>
    <property type="match status" value="1"/>
</dbReference>
<keyword evidence="4 6" id="KW-0267">Excision nuclease</keyword>
<dbReference type="FunFam" id="3.40.1440.10:FF:000001">
    <property type="entry name" value="UvrABC system protein C"/>
    <property type="match status" value="1"/>
</dbReference>
<evidence type="ECO:0000256" key="1">
    <source>
        <dbReference type="ARBA" id="ARBA00022490"/>
    </source>
</evidence>
<keyword evidence="6" id="KW-0742">SOS response</keyword>
<dbReference type="Pfam" id="PF02151">
    <property type="entry name" value="UVR"/>
    <property type="match status" value="1"/>
</dbReference>
<dbReference type="InterPro" id="IPR047296">
    <property type="entry name" value="GIY-YIG_UvrC_Cho"/>
</dbReference>
<comment type="caution">
    <text evidence="10">The sequence shown here is derived from an EMBL/GenBank/DDBJ whole genome shotgun (WGS) entry which is preliminary data.</text>
</comment>
<dbReference type="GO" id="GO:0006289">
    <property type="term" value="P:nucleotide-excision repair"/>
    <property type="evidence" value="ECO:0007669"/>
    <property type="project" value="UniProtKB-UniRule"/>
</dbReference>
<dbReference type="SUPFAM" id="SSF46600">
    <property type="entry name" value="C-terminal UvrC-binding domain of UvrB"/>
    <property type="match status" value="1"/>
</dbReference>
<dbReference type="Pfam" id="PF08459">
    <property type="entry name" value="UvrC_RNaseH_dom"/>
    <property type="match status" value="1"/>
</dbReference>
<evidence type="ECO:0000256" key="6">
    <source>
        <dbReference type="HAMAP-Rule" id="MF_00203"/>
    </source>
</evidence>
<gene>
    <name evidence="6" type="primary">uvrC</name>
    <name evidence="10" type="ORF">DNJ73_04905</name>
</gene>
<keyword evidence="2 6" id="KW-0227">DNA damage</keyword>
<keyword evidence="5 6" id="KW-0234">DNA repair</keyword>
<evidence type="ECO:0000313" key="10">
    <source>
        <dbReference type="EMBL" id="PYE03083.1"/>
    </source>
</evidence>
<keyword evidence="1 6" id="KW-0963">Cytoplasm</keyword>
<evidence type="ECO:0000259" key="9">
    <source>
        <dbReference type="PROSITE" id="PS50165"/>
    </source>
</evidence>
<dbReference type="PROSITE" id="PS50151">
    <property type="entry name" value="UVR"/>
    <property type="match status" value="1"/>
</dbReference>
<dbReference type="AlphaFoldDB" id="A0A318RH87"/>
<proteinExistence type="inferred from homology"/>
<dbReference type="Pfam" id="PF14520">
    <property type="entry name" value="HHH_5"/>
    <property type="match status" value="1"/>
</dbReference>
<dbReference type="Gene3D" id="1.10.150.20">
    <property type="entry name" value="5' to 3' exonuclease, C-terminal subdomain"/>
    <property type="match status" value="1"/>
</dbReference>
<evidence type="ECO:0000256" key="5">
    <source>
        <dbReference type="ARBA" id="ARBA00023204"/>
    </source>
</evidence>
<dbReference type="GO" id="GO:0009381">
    <property type="term" value="F:excinuclease ABC activity"/>
    <property type="evidence" value="ECO:0007669"/>
    <property type="project" value="UniProtKB-UniRule"/>
</dbReference>
<dbReference type="NCBIfam" id="NF001824">
    <property type="entry name" value="PRK00558.1-5"/>
    <property type="match status" value="1"/>
</dbReference>
<comment type="subunit">
    <text evidence="6">Interacts with UvrB in an incision complex.</text>
</comment>
<dbReference type="InterPro" id="IPR035901">
    <property type="entry name" value="GIY-YIG_endonuc_sf"/>
</dbReference>
<dbReference type="EMBL" id="QJUE01000002">
    <property type="protein sequence ID" value="PYE03083.1"/>
    <property type="molecule type" value="Genomic_DNA"/>
</dbReference>
<dbReference type="InterPro" id="IPR000305">
    <property type="entry name" value="GIY-YIG_endonuc"/>
</dbReference>
<dbReference type="HAMAP" id="MF_00203">
    <property type="entry name" value="UvrC"/>
    <property type="match status" value="1"/>
</dbReference>
<comment type="subcellular location">
    <subcellularLocation>
        <location evidence="6">Cytoplasm</location>
    </subcellularLocation>
</comment>
<dbReference type="InterPro" id="IPR038476">
    <property type="entry name" value="UvrC_RNase_H_dom_sf"/>
</dbReference>
<feature type="domain" description="UVR" evidence="7">
    <location>
        <begin position="211"/>
        <end position="246"/>
    </location>
</feature>
<name>A0A318RH87_PROMR</name>
<evidence type="ECO:0000256" key="2">
    <source>
        <dbReference type="ARBA" id="ARBA00022763"/>
    </source>
</evidence>
<dbReference type="SUPFAM" id="SSF82771">
    <property type="entry name" value="GIY-YIG endonuclease"/>
    <property type="match status" value="1"/>
</dbReference>
<dbReference type="InterPro" id="IPR010994">
    <property type="entry name" value="RuvA_2-like"/>
</dbReference>
<dbReference type="InterPro" id="IPR004791">
    <property type="entry name" value="UvrC"/>
</dbReference>
<dbReference type="Pfam" id="PF22920">
    <property type="entry name" value="UvrC_RNaseH"/>
    <property type="match status" value="1"/>
</dbReference>
<dbReference type="OrthoDB" id="9804933at2"/>
<reference evidence="10 11" key="1">
    <citation type="journal article" date="2018" name="Appl. Environ. Microbiol.">
        <title>Genome rearrangement shapes Prochlorococcus ecological adaptation.</title>
        <authorList>
            <person name="Yan W."/>
            <person name="Wei S."/>
            <person name="Wang Q."/>
            <person name="Xiao X."/>
            <person name="Zeng Q."/>
            <person name="Jiao N."/>
            <person name="Zhang R."/>
        </authorList>
    </citation>
    <scope>NUCLEOTIDE SEQUENCE [LARGE SCALE GENOMIC DNA]</scope>
    <source>
        <strain evidence="10 11">XMU1408</strain>
    </source>
</reference>
<dbReference type="PROSITE" id="PS50164">
    <property type="entry name" value="GIY_YIG"/>
    <property type="match status" value="1"/>
</dbReference>
<sequence length="640" mass="74395">MELTPLIKDKSRLSNFLKDIPNDPGCYLMKDREDRLLYVGKSKKLRNRVRSYFRASDELSPRISLMVRQVVDIELIVTDTESEALTLESNLIKSNQPYFNVLLKDDKKYPYICITWGDKYPRIFLTRKRRERQKKDKYYGPYVDVYLLRQTLFSIKKLFPLRQRRIPLYKDRTCLNYSIGRCPGVCQEEISSEDYKNTLKRVEMIFQGRTEELRLLLEKQMHSFSESLKFEEAGSVRDQLKGIDRLYESQKMIIPDSSVCRDIIALASEENISSIQIFQMRSGKLIGRLGYFSDNNNLSTSQILQKVVENHYSNVDPIEIPSEILVQHELQNTDIISDWLSELKKQKVNITIPKRSKKAEIIKLVEKNANMELQRIRQSKDKNLVELDDLTNILELVKIPKRIECYDISHIQGSDAVASQVVFIDGIAARQHYRKYKIKSSNIKLGHSDDFESMAEVITRRFRRWARYKDDGGDMNQLSSNESSVLDKDNLNDWPDLVVIDGGKGQLSSVLEALQQLNLDQNINLISLAKKKEEIFIPNVKQSLDTEPNQPGMLLLRRLRDEAHRFAITFHRQKRSQRMKRSQLNEIPGLGPQRIKLLLEHFRSIEAIQMASLSELSTTPGLGTSTAVVIRNYFHPDENK</sequence>
<feature type="domain" description="GIY-YIG" evidence="8">
    <location>
        <begin position="22"/>
        <end position="101"/>
    </location>
</feature>
<dbReference type="CDD" id="cd10434">
    <property type="entry name" value="GIY-YIG_UvrC_Cho"/>
    <property type="match status" value="1"/>
</dbReference>
<dbReference type="InterPro" id="IPR001943">
    <property type="entry name" value="UVR_dom"/>
</dbReference>
<dbReference type="NCBIfam" id="TIGR00194">
    <property type="entry name" value="uvrC"/>
    <property type="match status" value="1"/>
</dbReference>
<dbReference type="GO" id="GO:0003677">
    <property type="term" value="F:DNA binding"/>
    <property type="evidence" value="ECO:0007669"/>
    <property type="project" value="UniProtKB-UniRule"/>
</dbReference>
<accession>A0A318RH87</accession>
<comment type="similarity">
    <text evidence="6">Belongs to the UvrC family.</text>
</comment>
<dbReference type="Gene3D" id="4.10.860.10">
    <property type="entry name" value="UVR domain"/>
    <property type="match status" value="1"/>
</dbReference>
<dbReference type="GO" id="GO:0005737">
    <property type="term" value="C:cytoplasm"/>
    <property type="evidence" value="ECO:0007669"/>
    <property type="project" value="UniProtKB-SubCell"/>
</dbReference>
<dbReference type="Gene3D" id="3.40.1440.10">
    <property type="entry name" value="GIY-YIG endonuclease"/>
    <property type="match status" value="1"/>
</dbReference>
<dbReference type="InterPro" id="IPR001162">
    <property type="entry name" value="UvrC_RNase_H_dom"/>
</dbReference>
<dbReference type="Gene3D" id="3.30.420.340">
    <property type="entry name" value="UvrC, RNAse H endonuclease domain"/>
    <property type="match status" value="1"/>
</dbReference>